<evidence type="ECO:0000259" key="1">
    <source>
        <dbReference type="Pfam" id="PF00534"/>
    </source>
</evidence>
<evidence type="ECO:0000313" key="3">
    <source>
        <dbReference type="Proteomes" id="UP000183038"/>
    </source>
</evidence>
<dbReference type="InterPro" id="IPR001296">
    <property type="entry name" value="Glyco_trans_1"/>
</dbReference>
<dbReference type="InterPro" id="IPR050194">
    <property type="entry name" value="Glycosyltransferase_grp1"/>
</dbReference>
<dbReference type="RefSeq" id="WP_074673205.1">
    <property type="nucleotide sequence ID" value="NZ_FNTB01000001.1"/>
</dbReference>
<organism evidence="2 3">
    <name type="scientific">Maribacter dokdonensis</name>
    <dbReference type="NCBI Taxonomy" id="320912"/>
    <lineage>
        <taxon>Bacteria</taxon>
        <taxon>Pseudomonadati</taxon>
        <taxon>Bacteroidota</taxon>
        <taxon>Flavobacteriia</taxon>
        <taxon>Flavobacteriales</taxon>
        <taxon>Flavobacteriaceae</taxon>
        <taxon>Maribacter</taxon>
    </lineage>
</organism>
<proteinExistence type="predicted"/>
<dbReference type="OrthoDB" id="9811902at2"/>
<dbReference type="SUPFAM" id="SSF53756">
    <property type="entry name" value="UDP-Glycosyltransferase/glycogen phosphorylase"/>
    <property type="match status" value="1"/>
</dbReference>
<reference evidence="2 3" key="1">
    <citation type="submission" date="2016-10" db="EMBL/GenBank/DDBJ databases">
        <authorList>
            <person name="de Groot N.N."/>
        </authorList>
    </citation>
    <scope>NUCLEOTIDE SEQUENCE [LARGE SCALE GENOMIC DNA]</scope>
    <source>
        <strain evidence="2 3">MAR_2009_71</strain>
    </source>
</reference>
<dbReference type="PANTHER" id="PTHR45947:SF3">
    <property type="entry name" value="SULFOQUINOVOSYL TRANSFERASE SQD2"/>
    <property type="match status" value="1"/>
</dbReference>
<dbReference type="AlphaFoldDB" id="A0A1H4QEB5"/>
<name>A0A1H4QEB5_9FLAO</name>
<accession>A0A1H4QEB5</accession>
<sequence length="412" mass="47553">MNIFIITNYSAIPNKKNQGRFVYLANLLTIKGHQVTFFTSTFSHRLKKQREFELNKSNAKNNVRIILVYEQGYHGHFSLDRIVSIRAFGKNLEKELNKTEVSPDLIYFSFPTYTSAQKTINYAKKNNIPTIIDIQDLWPESLLILLQIPKAILKLLYFPFIVRRNNILSDVNAIVSVSKTFIKRTKNLKNDVTNLSVYIGVDLNKFDSCTFKYIKPKGEFWLIYVGTISFSYDIETIINAMEHLKSKPETRCIKLNILGVGPNIERLKKIATLNELPIHFTGFLKYEDMVNYLKNSDIALNSIVKKSQTSVTNKLGDYFAAGLPILNSCINTEVRNLITIDKTGLNYEAGNEIELASKVHKMFKDKKKLKIYAQNSRHVAEEKFDRKKTYPQIVKLIENVDVKKNFNIKQSR</sequence>
<dbReference type="Gene3D" id="3.40.50.2000">
    <property type="entry name" value="Glycogen Phosphorylase B"/>
    <property type="match status" value="2"/>
</dbReference>
<dbReference type="EMBL" id="FNTB01000001">
    <property type="protein sequence ID" value="SEC17947.1"/>
    <property type="molecule type" value="Genomic_DNA"/>
</dbReference>
<dbReference type="Pfam" id="PF00534">
    <property type="entry name" value="Glycos_transf_1"/>
    <property type="match status" value="1"/>
</dbReference>
<gene>
    <name evidence="2" type="ORF">SAMN05192540_2554</name>
</gene>
<keyword evidence="2" id="KW-0808">Transferase</keyword>
<dbReference type="CDD" id="cd03794">
    <property type="entry name" value="GT4_WbuB-like"/>
    <property type="match status" value="1"/>
</dbReference>
<protein>
    <submittedName>
        <fullName evidence="2">Glycosyltransferase involved in cell wall bisynthesis</fullName>
    </submittedName>
</protein>
<dbReference type="PANTHER" id="PTHR45947">
    <property type="entry name" value="SULFOQUINOVOSYL TRANSFERASE SQD2"/>
    <property type="match status" value="1"/>
</dbReference>
<dbReference type="Proteomes" id="UP000183038">
    <property type="component" value="Unassembled WGS sequence"/>
</dbReference>
<evidence type="ECO:0000313" key="2">
    <source>
        <dbReference type="EMBL" id="SEC17947.1"/>
    </source>
</evidence>
<dbReference type="GO" id="GO:0016758">
    <property type="term" value="F:hexosyltransferase activity"/>
    <property type="evidence" value="ECO:0007669"/>
    <property type="project" value="TreeGrafter"/>
</dbReference>
<feature type="domain" description="Glycosyl transferase family 1" evidence="1">
    <location>
        <begin position="211"/>
        <end position="378"/>
    </location>
</feature>